<keyword evidence="1" id="KW-1185">Reference proteome</keyword>
<dbReference type="STRING" id="1147741.A0A0R3RNL7"/>
<name>A0A0R3RNL7_9BILA</name>
<dbReference type="Proteomes" id="UP000050640">
    <property type="component" value="Unplaced"/>
</dbReference>
<dbReference type="PANTHER" id="PTHR10264:SF66">
    <property type="entry name" value="BAND 7 DOMAIN-CONTAINING PROTEIN"/>
    <property type="match status" value="1"/>
</dbReference>
<dbReference type="PANTHER" id="PTHR10264">
    <property type="entry name" value="BAND 7 PROTEIN-RELATED"/>
    <property type="match status" value="1"/>
</dbReference>
<accession>A0A0R3RNL7</accession>
<evidence type="ECO:0000313" key="1">
    <source>
        <dbReference type="Proteomes" id="UP000050640"/>
    </source>
</evidence>
<protein>
    <submittedName>
        <fullName evidence="2">BTB domain-containing protein</fullName>
    </submittedName>
</protein>
<evidence type="ECO:0000313" key="2">
    <source>
        <dbReference type="WBParaSite" id="EEL_0000307801-mRNA-1"/>
    </source>
</evidence>
<sequence length="86" mass="9391">MRSMAAEAGAARDARSLIILADGEHFRSLAEAASTIGSSSVSLQLRYLQTLTNVATEHNSTIVVPIPIEIAKYFAEKWHKFTAKET</sequence>
<dbReference type="GO" id="GO:0005886">
    <property type="term" value="C:plasma membrane"/>
    <property type="evidence" value="ECO:0007669"/>
    <property type="project" value="InterPro"/>
</dbReference>
<organism evidence="1 2">
    <name type="scientific">Elaeophora elaphi</name>
    <dbReference type="NCBI Taxonomy" id="1147741"/>
    <lineage>
        <taxon>Eukaryota</taxon>
        <taxon>Metazoa</taxon>
        <taxon>Ecdysozoa</taxon>
        <taxon>Nematoda</taxon>
        <taxon>Chromadorea</taxon>
        <taxon>Rhabditida</taxon>
        <taxon>Spirurina</taxon>
        <taxon>Spiruromorpha</taxon>
        <taxon>Filarioidea</taxon>
        <taxon>Onchocercidae</taxon>
        <taxon>Elaeophora</taxon>
    </lineage>
</organism>
<dbReference type="Gene3D" id="6.10.250.2090">
    <property type="match status" value="1"/>
</dbReference>
<reference evidence="2" key="1">
    <citation type="submission" date="2017-02" db="UniProtKB">
        <authorList>
            <consortium name="WormBaseParasite"/>
        </authorList>
    </citation>
    <scope>IDENTIFICATION</scope>
</reference>
<dbReference type="InterPro" id="IPR043202">
    <property type="entry name" value="Band-7_stomatin-like"/>
</dbReference>
<dbReference type="WBParaSite" id="EEL_0000307801-mRNA-1">
    <property type="protein sequence ID" value="EEL_0000307801-mRNA-1"/>
    <property type="gene ID" value="EEL_0000307801"/>
</dbReference>
<dbReference type="AlphaFoldDB" id="A0A0R3RNL7"/>
<proteinExistence type="predicted"/>